<keyword evidence="3" id="KW-1185">Reference proteome</keyword>
<gene>
    <name evidence="2" type="ORF">XM38_028490</name>
</gene>
<keyword evidence="1" id="KW-0472">Membrane</keyword>
<reference evidence="2 3" key="1">
    <citation type="journal article" date="2016" name="Biochim. Biophys. Acta">
        <title>Characterization of red-shifted phycobilisomes isolated from the chlorophyll f-containing cyanobacterium Halomicronema hongdechloris.</title>
        <authorList>
            <person name="Li Y."/>
            <person name="Lin Y."/>
            <person name="Garvey C.J."/>
            <person name="Birch D."/>
            <person name="Corkery R.W."/>
            <person name="Loughlin P.C."/>
            <person name="Scheer H."/>
            <person name="Willows R.D."/>
            <person name="Chen M."/>
        </authorList>
    </citation>
    <scope>NUCLEOTIDE SEQUENCE [LARGE SCALE GENOMIC DNA]</scope>
    <source>
        <strain evidence="2 3">C2206</strain>
    </source>
</reference>
<dbReference type="GO" id="GO:0004176">
    <property type="term" value="F:ATP-dependent peptidase activity"/>
    <property type="evidence" value="ECO:0007669"/>
    <property type="project" value="InterPro"/>
</dbReference>
<name>A0A1Z3HNN9_9CYAN</name>
<dbReference type="Proteomes" id="UP000191901">
    <property type="component" value="Chromosome"/>
</dbReference>
<dbReference type="SUPFAM" id="SSF140990">
    <property type="entry name" value="FtsH protease domain-like"/>
    <property type="match status" value="1"/>
</dbReference>
<accession>A0A1Z3HNN9</accession>
<dbReference type="STRING" id="1641165.XM38_08370"/>
<dbReference type="AlphaFoldDB" id="A0A1Z3HNN9"/>
<dbReference type="EMBL" id="CP021983">
    <property type="protein sequence ID" value="ASC71895.1"/>
    <property type="molecule type" value="Genomic_DNA"/>
</dbReference>
<dbReference type="RefSeq" id="WP_256995622.1">
    <property type="nucleotide sequence ID" value="NZ_CP021983.2"/>
</dbReference>
<dbReference type="InterPro" id="IPR037219">
    <property type="entry name" value="Peptidase_M41-like"/>
</dbReference>
<dbReference type="Gene3D" id="1.20.58.760">
    <property type="entry name" value="Peptidase M41"/>
    <property type="match status" value="1"/>
</dbReference>
<evidence type="ECO:0000313" key="2">
    <source>
        <dbReference type="EMBL" id="ASC71895.1"/>
    </source>
</evidence>
<keyword evidence="1" id="KW-0812">Transmembrane</keyword>
<evidence type="ECO:0000256" key="1">
    <source>
        <dbReference type="SAM" id="Phobius"/>
    </source>
</evidence>
<dbReference type="GO" id="GO:0006508">
    <property type="term" value="P:proteolysis"/>
    <property type="evidence" value="ECO:0007669"/>
    <property type="project" value="InterPro"/>
</dbReference>
<dbReference type="KEGG" id="hhg:XM38_028490"/>
<dbReference type="PANTHER" id="PTHR33471:SF7">
    <property type="entry name" value="ATP-DEPENDENT ZINC METALLOPROTEASE-RELATED"/>
    <property type="match status" value="1"/>
</dbReference>
<evidence type="ECO:0000313" key="3">
    <source>
        <dbReference type="Proteomes" id="UP000191901"/>
    </source>
</evidence>
<organism evidence="2 3">
    <name type="scientific">Halomicronema hongdechloris C2206</name>
    <dbReference type="NCBI Taxonomy" id="1641165"/>
    <lineage>
        <taxon>Bacteria</taxon>
        <taxon>Bacillati</taxon>
        <taxon>Cyanobacteriota</taxon>
        <taxon>Cyanophyceae</taxon>
        <taxon>Nodosilineales</taxon>
        <taxon>Nodosilineaceae</taxon>
        <taxon>Halomicronema</taxon>
    </lineage>
</organism>
<feature type="transmembrane region" description="Helical" evidence="1">
    <location>
        <begin position="49"/>
        <end position="68"/>
    </location>
</feature>
<keyword evidence="1" id="KW-1133">Transmembrane helix</keyword>
<dbReference type="PANTHER" id="PTHR33471">
    <property type="entry name" value="ATP-DEPENDENT ZINC METALLOPROTEASE-RELATED"/>
    <property type="match status" value="1"/>
</dbReference>
<sequence>MSSGIPSKVKLQAQLASIQHPVAQNRYTANVMSITVEASAQIPMRETTFNTLAIAIFLVTLTSLLGPLVNLSPVVPALATAGLLGLVTVDQLGLNGSLGQIAMDGLARTSADYRQRVLHHEAGHFLVAALLQVPVVDYSLNAWDAWRRGLPGQGGVVFDDQALMADLEQGRISRQQINRYCTLWMAGIAAEQWVYGQASGGQDDRQKFQLLWQQLRRPAREVPMSQRWAALQARSLLERHPEAYQALVAAMDQKASVADCYQCMQSHLACGQDQTT</sequence>
<evidence type="ECO:0008006" key="4">
    <source>
        <dbReference type="Google" id="ProtNLM"/>
    </source>
</evidence>
<dbReference type="GO" id="GO:0004222">
    <property type="term" value="F:metalloendopeptidase activity"/>
    <property type="evidence" value="ECO:0007669"/>
    <property type="project" value="InterPro"/>
</dbReference>
<protein>
    <recommendedName>
        <fullName evidence="4">ATP-dependent Zn protease</fullName>
    </recommendedName>
</protein>
<dbReference type="GO" id="GO:0005524">
    <property type="term" value="F:ATP binding"/>
    <property type="evidence" value="ECO:0007669"/>
    <property type="project" value="InterPro"/>
</dbReference>
<proteinExistence type="predicted"/>